<reference evidence="1 2" key="1">
    <citation type="submission" date="2019-01" db="EMBL/GenBank/DDBJ databases">
        <title>Sinorhodobacter populi sp. nov. isolated from the symptomatic bark tissue of Populus euramericana canker.</title>
        <authorList>
            <person name="Xu G."/>
        </authorList>
    </citation>
    <scope>NUCLEOTIDE SEQUENCE [LARGE SCALE GENOMIC DNA]</scope>
    <source>
        <strain evidence="1 2">D19-10-3-21</strain>
    </source>
</reference>
<sequence>MKNWKYPGENLTVPAPAAVASGDFVTVGAITGVAQGDAAAGEGIVIVRRGVFELPKIAAQAWTLGVKLYWDADNSVVTSTADSNLLIGAAAAVAADPSQTGLVLLDGVIR</sequence>
<name>A0A443KET0_9RHOB</name>
<reference evidence="1 2" key="2">
    <citation type="submission" date="2019-01" db="EMBL/GenBank/DDBJ databases">
        <authorList>
            <person name="Li Y."/>
        </authorList>
    </citation>
    <scope>NUCLEOTIDE SEQUENCE [LARGE SCALE GENOMIC DNA]</scope>
    <source>
        <strain evidence="1 2">D19-10-3-21</strain>
    </source>
</reference>
<gene>
    <name evidence="1" type="ORF">D2T31_04960</name>
</gene>
<dbReference type="OrthoDB" id="5365964at2"/>
<dbReference type="AlphaFoldDB" id="A0A443KET0"/>
<dbReference type="Pfam" id="PF09956">
    <property type="entry name" value="Phage_cement_2"/>
    <property type="match status" value="1"/>
</dbReference>
<evidence type="ECO:0000313" key="1">
    <source>
        <dbReference type="EMBL" id="RWR31351.1"/>
    </source>
</evidence>
<dbReference type="RefSeq" id="WP_128236516.1">
    <property type="nucleotide sequence ID" value="NZ_SAUX01000004.1"/>
</dbReference>
<protein>
    <submittedName>
        <fullName evidence="1">DUF2190 family protein</fullName>
    </submittedName>
</protein>
<evidence type="ECO:0000313" key="2">
    <source>
        <dbReference type="Proteomes" id="UP000285295"/>
    </source>
</evidence>
<dbReference type="EMBL" id="SAUX01000004">
    <property type="protein sequence ID" value="RWR31351.1"/>
    <property type="molecule type" value="Genomic_DNA"/>
</dbReference>
<accession>A0A443KET0</accession>
<proteinExistence type="predicted"/>
<organism evidence="1 2">
    <name type="scientific">Paenirhodobacter populi</name>
    <dbReference type="NCBI Taxonomy" id="2306993"/>
    <lineage>
        <taxon>Bacteria</taxon>
        <taxon>Pseudomonadati</taxon>
        <taxon>Pseudomonadota</taxon>
        <taxon>Alphaproteobacteria</taxon>
        <taxon>Rhodobacterales</taxon>
        <taxon>Rhodobacter group</taxon>
        <taxon>Paenirhodobacter</taxon>
    </lineage>
</organism>
<dbReference type="InterPro" id="IPR011231">
    <property type="entry name" value="Phage_VT1-Sakai_H0018"/>
</dbReference>
<dbReference type="PIRSF" id="PIRSF030771">
    <property type="entry name" value="UCP030771"/>
    <property type="match status" value="1"/>
</dbReference>
<dbReference type="Proteomes" id="UP000285295">
    <property type="component" value="Unassembled WGS sequence"/>
</dbReference>
<comment type="caution">
    <text evidence="1">The sequence shown here is derived from an EMBL/GenBank/DDBJ whole genome shotgun (WGS) entry which is preliminary data.</text>
</comment>